<dbReference type="InParanoid" id="D3BL08"/>
<comment type="caution">
    <text evidence="9">The sequence shown here is derived from an EMBL/GenBank/DDBJ whole genome shotgun (WGS) entry which is preliminary data.</text>
</comment>
<keyword evidence="9" id="KW-0396">Initiation factor</keyword>
<feature type="compositionally biased region" description="Acidic residues" evidence="8">
    <location>
        <begin position="312"/>
        <end position="339"/>
    </location>
</feature>
<keyword evidence="4 7" id="KW-0238">DNA-binding</keyword>
<evidence type="ECO:0000313" key="10">
    <source>
        <dbReference type="Proteomes" id="UP000001396"/>
    </source>
</evidence>
<organism evidence="9 10">
    <name type="scientific">Heterostelium pallidum (strain ATCC 26659 / Pp 5 / PN500)</name>
    <name type="common">Cellular slime mold</name>
    <name type="synonym">Polysphondylium pallidum</name>
    <dbReference type="NCBI Taxonomy" id="670386"/>
    <lineage>
        <taxon>Eukaryota</taxon>
        <taxon>Amoebozoa</taxon>
        <taxon>Evosea</taxon>
        <taxon>Eumycetozoa</taxon>
        <taxon>Dictyostelia</taxon>
        <taxon>Acytosteliales</taxon>
        <taxon>Acytosteliaceae</taxon>
        <taxon>Heterostelium</taxon>
    </lineage>
</organism>
<dbReference type="GO" id="GO:0003743">
    <property type="term" value="F:translation initiation factor activity"/>
    <property type="evidence" value="ECO:0007669"/>
    <property type="project" value="UniProtKB-KW"/>
</dbReference>
<dbReference type="InterPro" id="IPR011039">
    <property type="entry name" value="TFIIF_interaction"/>
</dbReference>
<evidence type="ECO:0000256" key="2">
    <source>
        <dbReference type="ARBA" id="ARBA00005249"/>
    </source>
</evidence>
<keyword evidence="5 7" id="KW-0804">Transcription</keyword>
<evidence type="ECO:0000256" key="8">
    <source>
        <dbReference type="SAM" id="MobiDB-lite"/>
    </source>
</evidence>
<feature type="region of interest" description="Disordered" evidence="8">
    <location>
        <begin position="1"/>
        <end position="25"/>
    </location>
</feature>
<dbReference type="GO" id="GO:0006367">
    <property type="term" value="P:transcription initiation at RNA polymerase II promoter"/>
    <property type="evidence" value="ECO:0007669"/>
    <property type="project" value="InterPro"/>
</dbReference>
<dbReference type="OMA" id="MERENNQ"/>
<evidence type="ECO:0000313" key="9">
    <source>
        <dbReference type="EMBL" id="EFA78588.1"/>
    </source>
</evidence>
<feature type="region of interest" description="Disordered" evidence="8">
    <location>
        <begin position="228"/>
        <end position="474"/>
    </location>
</feature>
<feature type="compositionally biased region" description="Polar residues" evidence="8">
    <location>
        <begin position="433"/>
        <end position="444"/>
    </location>
</feature>
<feature type="compositionally biased region" description="Polar residues" evidence="8">
    <location>
        <begin position="189"/>
        <end position="198"/>
    </location>
</feature>
<feature type="compositionally biased region" description="Low complexity" evidence="8">
    <location>
        <begin position="373"/>
        <end position="411"/>
    </location>
</feature>
<dbReference type="SUPFAM" id="SSF50916">
    <property type="entry name" value="Rap30/74 interaction domains"/>
    <property type="match status" value="1"/>
</dbReference>
<sequence>MNNNNGFVKKEEDSNNNNNNDGGKVYPIVLANTTKRWNIAKFTTKVDIPSFEKPVKMYKYKPDLSENPNADGNNNGTGDANPNAAQQQQKKKKYEPKPVNPKTIPWRLEDSEGNNAFQGMIEGNQASSYFVFMFQSDHTIKAVPCSDWYTFRMRKDIEALTIEEAEAFMSKKTKEREDWNGRMTKKTTDTGASSSSNTEGKKDDEGDKEDDEYRKEIYEEKDKFKASFGASKKKRRGGEEDEEEMGEGDDEDAPDFDSKFDDDDEAFEDNDITTEDGPQIDAEDEDIMNEHLTAAGVEMKNIIKNMGKQDSSEDEDNDEDEKSDSGDDDDEEEPDDDDFTLTKENLNFRNTYPKVGVKEEPKSPGGAGGNTSGNGSSKTSTTTTTTTTTTSSSSNNTPPNKKKPAATAAAKKIGSPPDQQTVGAKKGVKNKAETSVATTPSNSNKKLKSDQTPPTSPPTSPSASQSTEEYPLTEESIKKVLRAERKITSIDLIQLFKTQLRTKDQKDLFMKYTNKLANIVKEGDVRYLVLKPGI</sequence>
<accession>D3BL08</accession>
<protein>
    <recommendedName>
        <fullName evidence="7">Transcription initiation factor IIF subunit alpha</fullName>
    </recommendedName>
</protein>
<dbReference type="InterPro" id="IPR008851">
    <property type="entry name" value="TFIIF-alpha"/>
</dbReference>
<dbReference type="FunCoup" id="D3BL08">
    <property type="interactions" value="2"/>
</dbReference>
<comment type="function">
    <text evidence="7">TFIIF is a general transcription initiation factor that binds to RNA polymerase II and helps to recruit it to the initiation complex in collaboration with TFIIB. It promotes transcription elongation.</text>
</comment>
<comment type="similarity">
    <text evidence="2 7">Belongs to the TFIIF alpha subunit family.</text>
</comment>
<evidence type="ECO:0000256" key="4">
    <source>
        <dbReference type="ARBA" id="ARBA00023125"/>
    </source>
</evidence>
<evidence type="ECO:0000256" key="6">
    <source>
        <dbReference type="ARBA" id="ARBA00023242"/>
    </source>
</evidence>
<name>D3BL08_HETP5</name>
<evidence type="ECO:0000256" key="1">
    <source>
        <dbReference type="ARBA" id="ARBA00004123"/>
    </source>
</evidence>
<evidence type="ECO:0000256" key="3">
    <source>
        <dbReference type="ARBA" id="ARBA00023015"/>
    </source>
</evidence>
<dbReference type="AlphaFoldDB" id="D3BL08"/>
<dbReference type="PANTHER" id="PTHR13011:SF0">
    <property type="entry name" value="GENERAL TRANSCRIPTION FACTOR IIF SUBUNIT 1"/>
    <property type="match status" value="1"/>
</dbReference>
<dbReference type="Pfam" id="PF05793">
    <property type="entry name" value="TFIIF_alpha"/>
    <property type="match status" value="1"/>
</dbReference>
<dbReference type="GO" id="GO:0003677">
    <property type="term" value="F:DNA binding"/>
    <property type="evidence" value="ECO:0007669"/>
    <property type="project" value="UniProtKB-KW"/>
</dbReference>
<keyword evidence="6 7" id="KW-0539">Nucleus</keyword>
<feature type="compositionally biased region" description="Low complexity" evidence="8">
    <location>
        <begin position="67"/>
        <end position="88"/>
    </location>
</feature>
<feature type="region of interest" description="Disordered" evidence="8">
    <location>
        <begin position="59"/>
        <end position="109"/>
    </location>
</feature>
<keyword evidence="9" id="KW-0648">Protein biosynthesis</keyword>
<dbReference type="GO" id="GO:0001096">
    <property type="term" value="F:TFIIF-class transcription factor complex binding"/>
    <property type="evidence" value="ECO:0007669"/>
    <property type="project" value="TreeGrafter"/>
</dbReference>
<dbReference type="GO" id="GO:0005674">
    <property type="term" value="C:transcription factor TFIIF complex"/>
    <property type="evidence" value="ECO:0007669"/>
    <property type="project" value="TreeGrafter"/>
</dbReference>
<dbReference type="GO" id="GO:0016251">
    <property type="term" value="F:RNA polymerase II general transcription initiation factor activity"/>
    <property type="evidence" value="ECO:0007669"/>
    <property type="project" value="TreeGrafter"/>
</dbReference>
<dbReference type="PANTHER" id="PTHR13011">
    <property type="entry name" value="TFIIF-ALPHA"/>
    <property type="match status" value="1"/>
</dbReference>
<feature type="compositionally biased region" description="Basic and acidic residues" evidence="8">
    <location>
        <begin position="199"/>
        <end position="215"/>
    </location>
</feature>
<keyword evidence="3 7" id="KW-0805">Transcription regulation</keyword>
<reference evidence="9 10" key="1">
    <citation type="journal article" date="2011" name="Genome Res.">
        <title>Phylogeny-wide analysis of social amoeba genomes highlights ancient origins for complex intercellular communication.</title>
        <authorList>
            <person name="Heidel A.J."/>
            <person name="Lawal H.M."/>
            <person name="Felder M."/>
            <person name="Schilde C."/>
            <person name="Helps N.R."/>
            <person name="Tunggal B."/>
            <person name="Rivero F."/>
            <person name="John U."/>
            <person name="Schleicher M."/>
            <person name="Eichinger L."/>
            <person name="Platzer M."/>
            <person name="Noegel A.A."/>
            <person name="Schaap P."/>
            <person name="Gloeckner G."/>
        </authorList>
    </citation>
    <scope>NUCLEOTIDE SEQUENCE [LARGE SCALE GENOMIC DNA]</scope>
    <source>
        <strain evidence="10">ATCC 26659 / Pp 5 / PN500</strain>
    </source>
</reference>
<dbReference type="EMBL" id="ADBJ01000038">
    <property type="protein sequence ID" value="EFA78588.1"/>
    <property type="molecule type" value="Genomic_DNA"/>
</dbReference>
<dbReference type="GeneID" id="31364715"/>
<feature type="region of interest" description="Disordered" evidence="8">
    <location>
        <begin position="173"/>
        <end position="215"/>
    </location>
</feature>
<keyword evidence="10" id="KW-1185">Reference proteome</keyword>
<proteinExistence type="inferred from homology"/>
<dbReference type="STRING" id="670386.D3BL08"/>
<evidence type="ECO:0000256" key="7">
    <source>
        <dbReference type="RuleBase" id="RU366044"/>
    </source>
</evidence>
<comment type="subcellular location">
    <subcellularLocation>
        <location evidence="1 7">Nucleus</location>
    </subcellularLocation>
</comment>
<evidence type="ECO:0000256" key="5">
    <source>
        <dbReference type="ARBA" id="ARBA00023163"/>
    </source>
</evidence>
<feature type="compositionally biased region" description="Acidic residues" evidence="8">
    <location>
        <begin position="239"/>
        <end position="274"/>
    </location>
</feature>
<dbReference type="Proteomes" id="UP000001396">
    <property type="component" value="Unassembled WGS sequence"/>
</dbReference>
<dbReference type="GO" id="GO:0032968">
    <property type="term" value="P:positive regulation of transcription elongation by RNA polymerase II"/>
    <property type="evidence" value="ECO:0007669"/>
    <property type="project" value="InterPro"/>
</dbReference>
<gene>
    <name evidence="9" type="primary">gtf2f1</name>
    <name evidence="9" type="ORF">PPL_09240</name>
</gene>
<dbReference type="RefSeq" id="XP_020430712.1">
    <property type="nucleotide sequence ID" value="XM_020580037.1"/>
</dbReference>